<feature type="signal peptide" evidence="13">
    <location>
        <begin position="1"/>
        <end position="26"/>
    </location>
</feature>
<comment type="similarity">
    <text evidence="11 12">Belongs to the TonB-dependent receptor family.</text>
</comment>
<dbReference type="EMBL" id="VITO01000003">
    <property type="protein sequence ID" value="TWB29695.1"/>
    <property type="molecule type" value="Genomic_DNA"/>
</dbReference>
<reference evidence="16 17" key="1">
    <citation type="submission" date="2019-06" db="EMBL/GenBank/DDBJ databases">
        <title>Genomic Encyclopedia of Type Strains, Phase IV (KMG-V): Genome sequencing to study the core and pangenomes of soil and plant-associated prokaryotes.</title>
        <authorList>
            <person name="Whitman W."/>
        </authorList>
    </citation>
    <scope>NUCLEOTIDE SEQUENCE [LARGE SCALE GENOMIC DNA]</scope>
    <source>
        <strain evidence="16 17">BR 11865</strain>
    </source>
</reference>
<dbReference type="InterPro" id="IPR000531">
    <property type="entry name" value="Beta-barrel_TonB"/>
</dbReference>
<dbReference type="PANTHER" id="PTHR32552">
    <property type="entry name" value="FERRICHROME IRON RECEPTOR-RELATED"/>
    <property type="match status" value="1"/>
</dbReference>
<keyword evidence="3 11" id="KW-1134">Transmembrane beta strand</keyword>
<proteinExistence type="inferred from homology"/>
<evidence type="ECO:0000256" key="2">
    <source>
        <dbReference type="ARBA" id="ARBA00022448"/>
    </source>
</evidence>
<dbReference type="RefSeq" id="WP_145615867.1">
    <property type="nucleotide sequence ID" value="NZ_VITO01000003.1"/>
</dbReference>
<keyword evidence="6" id="KW-0408">Iron</keyword>
<keyword evidence="5 11" id="KW-0812">Transmembrane</keyword>
<protein>
    <submittedName>
        <fullName evidence="16">Outer membrane receptor protein involved in Fe transport</fullName>
    </submittedName>
</protein>
<dbReference type="InterPro" id="IPR012910">
    <property type="entry name" value="Plug_dom"/>
</dbReference>
<evidence type="ECO:0000256" key="9">
    <source>
        <dbReference type="ARBA" id="ARBA00023136"/>
    </source>
</evidence>
<sequence length="790" mass="85213">MIKGSYRLRCGIGAVALVLGPVWAAAAQEAGPDVGQLDEIIVTAQKRAQSADSVGMSITTLSGADLQRQGVDSVGDLARVDPSFVVSQTNYSSPVYSIRGVSYNDFSIAATPTVSVYTDEVPYAYPALSKGATFDLERVEVLKGPQGTLYGQNATGGAVNYIAAKPTNQFEAGLDGTLGRFAAAGLDGFVSGPISDTLAGRFAFSVREGGDWQQSNTRDDTLGQQNSVKLRALLDWNPTDALQVQANFNGFIDRSDLPAANLVKIVLQRQSSAALVPNTTKAKPGPDDPEAADWLAGTTPRVDESTEQASLRADYALPHGMTLTYLGSFQHFTQNDLNEPQGADYHFSQLQSGIVNATSQELRLSGKEFDDRLNWLVGADYAKAYTRETQLYDLAGSSSSFALTNVPLLIGKPAIPPFSGNRSDSDDDSISRAAFGNVEYHPLEELGITAGARYTTTAISHGGCTRDTDGNTAAGATVIETILKHGVGVVPAVRGGCTTLDASSTPAYINQRLSEDNVSWRVGLNWTPVERTLIYGTVSRGFKAGSFPTLSASSYLQLRPVTQEELLAYELGVKTRLLNNRLEIDGALFHYDYTNKQLEARSLDPNGVFGLLSVLVNVPKSKEDGAELSLRAKPLDNLTVTAKTTYLHSWVESDYFGYNAFTTTPVNFKGQAFPNTPRWSFLVDAQYDWSVSSAYTAFVGASARYQTKTQGLFGTQSAIVQGYPSTYNADYGVIDLRAGLSSVSGTWRFEGFVRNLTNTFYAIQTTRVGDSVVRFQGQPTTYGVTVSYRY</sequence>
<evidence type="ECO:0000256" key="3">
    <source>
        <dbReference type="ARBA" id="ARBA00022452"/>
    </source>
</evidence>
<feature type="domain" description="TonB-dependent receptor plug" evidence="15">
    <location>
        <begin position="53"/>
        <end position="158"/>
    </location>
</feature>
<evidence type="ECO:0000256" key="12">
    <source>
        <dbReference type="RuleBase" id="RU003357"/>
    </source>
</evidence>
<dbReference type="GO" id="GO:0006826">
    <property type="term" value="P:iron ion transport"/>
    <property type="evidence" value="ECO:0007669"/>
    <property type="project" value="UniProtKB-KW"/>
</dbReference>
<keyword evidence="7" id="KW-0406">Ion transport</keyword>
<evidence type="ECO:0000256" key="6">
    <source>
        <dbReference type="ARBA" id="ARBA00023004"/>
    </source>
</evidence>
<dbReference type="Gene3D" id="2.40.170.20">
    <property type="entry name" value="TonB-dependent receptor, beta-barrel domain"/>
    <property type="match status" value="1"/>
</dbReference>
<dbReference type="InterPro" id="IPR039426">
    <property type="entry name" value="TonB-dep_rcpt-like"/>
</dbReference>
<evidence type="ECO:0000256" key="4">
    <source>
        <dbReference type="ARBA" id="ARBA00022496"/>
    </source>
</evidence>
<evidence type="ECO:0000256" key="13">
    <source>
        <dbReference type="SAM" id="SignalP"/>
    </source>
</evidence>
<keyword evidence="4" id="KW-0410">Iron transport</keyword>
<evidence type="ECO:0000259" key="15">
    <source>
        <dbReference type="Pfam" id="PF07715"/>
    </source>
</evidence>
<evidence type="ECO:0000256" key="7">
    <source>
        <dbReference type="ARBA" id="ARBA00023065"/>
    </source>
</evidence>
<dbReference type="Pfam" id="PF07715">
    <property type="entry name" value="Plug"/>
    <property type="match status" value="1"/>
</dbReference>
<keyword evidence="9 11" id="KW-0472">Membrane</keyword>
<comment type="subcellular location">
    <subcellularLocation>
        <location evidence="1 11">Cell outer membrane</location>
        <topology evidence="1 11">Multi-pass membrane protein</topology>
    </subcellularLocation>
</comment>
<keyword evidence="2 11" id="KW-0813">Transport</keyword>
<accession>A0A560G726</accession>
<feature type="domain" description="TonB-dependent receptor-like beta-barrel" evidence="14">
    <location>
        <begin position="287"/>
        <end position="756"/>
    </location>
</feature>
<organism evidence="16 17">
    <name type="scientific">Nitrospirillum amazonense</name>
    <dbReference type="NCBI Taxonomy" id="28077"/>
    <lineage>
        <taxon>Bacteria</taxon>
        <taxon>Pseudomonadati</taxon>
        <taxon>Pseudomonadota</taxon>
        <taxon>Alphaproteobacteria</taxon>
        <taxon>Rhodospirillales</taxon>
        <taxon>Azospirillaceae</taxon>
        <taxon>Nitrospirillum</taxon>
    </lineage>
</organism>
<keyword evidence="16" id="KW-0675">Receptor</keyword>
<dbReference type="PROSITE" id="PS52016">
    <property type="entry name" value="TONB_DEPENDENT_REC_3"/>
    <property type="match status" value="1"/>
</dbReference>
<gene>
    <name evidence="16" type="ORF">FBZ88_103118</name>
</gene>
<evidence type="ECO:0000259" key="14">
    <source>
        <dbReference type="Pfam" id="PF00593"/>
    </source>
</evidence>
<keyword evidence="13" id="KW-0732">Signal</keyword>
<dbReference type="Pfam" id="PF00593">
    <property type="entry name" value="TonB_dep_Rec_b-barrel"/>
    <property type="match status" value="1"/>
</dbReference>
<evidence type="ECO:0000256" key="8">
    <source>
        <dbReference type="ARBA" id="ARBA00023077"/>
    </source>
</evidence>
<evidence type="ECO:0000313" key="16">
    <source>
        <dbReference type="EMBL" id="TWB29695.1"/>
    </source>
</evidence>
<comment type="caution">
    <text evidence="16">The sequence shown here is derived from an EMBL/GenBank/DDBJ whole genome shotgun (WGS) entry which is preliminary data.</text>
</comment>
<keyword evidence="10 11" id="KW-0998">Cell outer membrane</keyword>
<evidence type="ECO:0000313" key="17">
    <source>
        <dbReference type="Proteomes" id="UP000316545"/>
    </source>
</evidence>
<feature type="chain" id="PRO_5021846697" evidence="13">
    <location>
        <begin position="27"/>
        <end position="790"/>
    </location>
</feature>
<dbReference type="Proteomes" id="UP000316545">
    <property type="component" value="Unassembled WGS sequence"/>
</dbReference>
<evidence type="ECO:0000256" key="10">
    <source>
        <dbReference type="ARBA" id="ARBA00023237"/>
    </source>
</evidence>
<dbReference type="PANTHER" id="PTHR32552:SF81">
    <property type="entry name" value="TONB-DEPENDENT OUTER MEMBRANE RECEPTOR"/>
    <property type="match status" value="1"/>
</dbReference>
<evidence type="ECO:0000256" key="1">
    <source>
        <dbReference type="ARBA" id="ARBA00004571"/>
    </source>
</evidence>
<keyword evidence="8 12" id="KW-0798">TonB box</keyword>
<dbReference type="AlphaFoldDB" id="A0A560G726"/>
<evidence type="ECO:0000256" key="5">
    <source>
        <dbReference type="ARBA" id="ARBA00022692"/>
    </source>
</evidence>
<dbReference type="InterPro" id="IPR036942">
    <property type="entry name" value="Beta-barrel_TonB_sf"/>
</dbReference>
<evidence type="ECO:0000256" key="11">
    <source>
        <dbReference type="PROSITE-ProRule" id="PRU01360"/>
    </source>
</evidence>
<name>A0A560G726_9PROT</name>
<dbReference type="GO" id="GO:0009279">
    <property type="term" value="C:cell outer membrane"/>
    <property type="evidence" value="ECO:0007669"/>
    <property type="project" value="UniProtKB-SubCell"/>
</dbReference>
<dbReference type="SUPFAM" id="SSF56935">
    <property type="entry name" value="Porins"/>
    <property type="match status" value="1"/>
</dbReference>
<keyword evidence="17" id="KW-1185">Reference proteome</keyword>